<evidence type="ECO:0000313" key="4">
    <source>
        <dbReference type="Proteomes" id="UP001642540"/>
    </source>
</evidence>
<keyword evidence="2" id="KW-0732">Signal</keyword>
<evidence type="ECO:0000313" key="3">
    <source>
        <dbReference type="EMBL" id="CAL8132790.1"/>
    </source>
</evidence>
<sequence>MKGESVVSICSIVLILIGGYHHVNGDEQEHEFVNLVKDLLQGDELKTFQNAYSALPVELRDKLTKDLLSNPGKLGQDLMNMFGPQVQNLMQNFGGGLNLQNLANIAQAFNVLPKQQRPPPRKQFEEDNEVEIEVEDMKMNYNKNEKRRPQKQSSSGGFDFGPLGSMLGNLVSSNPQMLVNMIQSVTQAAGGKQGFSFESLMNTLTQQVDIDTVINMATAFGAFSPSSSGNSVASKRGEGKEAGKPSIGGGFADMLQLQEMMKWWTDFIKSPTGQKVNRVLPRLLKSETLPDALRIIEKEMSFRFDMILRQIQDPAIRQFMVAQAVRPVGEFFRGIKVPSDLKEVINKADDVLNNKMGFGEKTKEYIEPVTQYIRETFKITKESLLDLRPEDIEKIASDILNNEVLEPMTSVWDAYGKAVEHSTCANFIFCQLNNNFFSQNFIRRYVIKTSSIISAFQASATMKKDAFSKLYESIHHGADGFDCTHGVSGFCLDLMHTAAHNEL</sequence>
<proteinExistence type="predicted"/>
<dbReference type="Proteomes" id="UP001642540">
    <property type="component" value="Unassembled WGS sequence"/>
</dbReference>
<reference evidence="3 4" key="1">
    <citation type="submission" date="2024-08" db="EMBL/GenBank/DDBJ databases">
        <authorList>
            <person name="Cucini C."/>
            <person name="Frati F."/>
        </authorList>
    </citation>
    <scope>NUCLEOTIDE SEQUENCE [LARGE SCALE GENOMIC DNA]</scope>
</reference>
<accession>A0ABP1RQ74</accession>
<feature type="region of interest" description="Disordered" evidence="1">
    <location>
        <begin position="140"/>
        <end position="159"/>
    </location>
</feature>
<protein>
    <submittedName>
        <fullName evidence="3">Uncharacterized protein</fullName>
    </submittedName>
</protein>
<name>A0ABP1RQ74_9HEXA</name>
<feature type="chain" id="PRO_5045392233" evidence="2">
    <location>
        <begin position="26"/>
        <end position="503"/>
    </location>
</feature>
<organism evidence="3 4">
    <name type="scientific">Orchesella dallaii</name>
    <dbReference type="NCBI Taxonomy" id="48710"/>
    <lineage>
        <taxon>Eukaryota</taxon>
        <taxon>Metazoa</taxon>
        <taxon>Ecdysozoa</taxon>
        <taxon>Arthropoda</taxon>
        <taxon>Hexapoda</taxon>
        <taxon>Collembola</taxon>
        <taxon>Entomobryomorpha</taxon>
        <taxon>Entomobryoidea</taxon>
        <taxon>Orchesellidae</taxon>
        <taxon>Orchesellinae</taxon>
        <taxon>Orchesella</taxon>
    </lineage>
</organism>
<comment type="caution">
    <text evidence="3">The sequence shown here is derived from an EMBL/GenBank/DDBJ whole genome shotgun (WGS) entry which is preliminary data.</text>
</comment>
<evidence type="ECO:0000256" key="1">
    <source>
        <dbReference type="SAM" id="MobiDB-lite"/>
    </source>
</evidence>
<feature type="region of interest" description="Disordered" evidence="1">
    <location>
        <begin position="225"/>
        <end position="247"/>
    </location>
</feature>
<evidence type="ECO:0000256" key="2">
    <source>
        <dbReference type="SAM" id="SignalP"/>
    </source>
</evidence>
<feature type="signal peptide" evidence="2">
    <location>
        <begin position="1"/>
        <end position="25"/>
    </location>
</feature>
<dbReference type="EMBL" id="CAXLJM020000093">
    <property type="protein sequence ID" value="CAL8132790.1"/>
    <property type="molecule type" value="Genomic_DNA"/>
</dbReference>
<keyword evidence="4" id="KW-1185">Reference proteome</keyword>
<gene>
    <name evidence="3" type="ORF">ODALV1_LOCUS24763</name>
</gene>